<dbReference type="EMBL" id="LCAB01000007">
    <property type="protein sequence ID" value="KKR83178.1"/>
    <property type="molecule type" value="Genomic_DNA"/>
</dbReference>
<reference evidence="1 2" key="1">
    <citation type="journal article" date="2015" name="Nature">
        <title>rRNA introns, odd ribosomes, and small enigmatic genomes across a large radiation of phyla.</title>
        <authorList>
            <person name="Brown C.T."/>
            <person name="Hug L.A."/>
            <person name="Thomas B.C."/>
            <person name="Sharon I."/>
            <person name="Castelle C.J."/>
            <person name="Singh A."/>
            <person name="Wilkins M.J."/>
            <person name="Williams K.H."/>
            <person name="Banfield J.F."/>
        </authorList>
    </citation>
    <scope>NUCLEOTIDE SEQUENCE [LARGE SCALE GENOMIC DNA]</scope>
</reference>
<dbReference type="AlphaFoldDB" id="A0A0G0U269"/>
<comment type="caution">
    <text evidence="1">The sequence shown here is derived from an EMBL/GenBank/DDBJ whole genome shotgun (WGS) entry which is preliminary data.</text>
</comment>
<sequence>MTIKFQISETANFWHFVSNLVSWHDSVRLYYRDYWLDQTGDFTEIEEKCLEKLKDFFKKYTYGENYWGKVFLLGNNNVWEKAGQKFTASEIELLKEASEVFYRRFRKIWDIDQHLLKVWKIRLEKTSKRFVTESLIQDLDVFFNYKQPLKSVTVFLLMCEKRNDPAGGGANLGKGYLTLEVSRADYDAIRPAWLLFWHELTHNLWQEDSSTYQQLRRDFSDQMKNEGLDGKILQIPTSRIINEVVVDSLFPKGYLAKKHFDFPVELIFNRFGEGSKKRFKVEDWHYYFAYTLKDLAKDYIENGKAIDMDFFKEIKKQYIRFSKDFRRS</sequence>
<organism evidence="1 2">
    <name type="scientific">Candidatus Daviesbacteria bacterium GW2011_GWA2_40_9</name>
    <dbReference type="NCBI Taxonomy" id="1618424"/>
    <lineage>
        <taxon>Bacteria</taxon>
        <taxon>Candidatus Daviesiibacteriota</taxon>
    </lineage>
</organism>
<name>A0A0G0U269_9BACT</name>
<dbReference type="Proteomes" id="UP000034601">
    <property type="component" value="Unassembled WGS sequence"/>
</dbReference>
<protein>
    <recommendedName>
        <fullName evidence="3">DUF2268 domain-containing protein</fullName>
    </recommendedName>
</protein>
<gene>
    <name evidence="1" type="ORF">UU29_C0007G0048</name>
</gene>
<accession>A0A0G0U269</accession>
<proteinExistence type="predicted"/>
<evidence type="ECO:0000313" key="1">
    <source>
        <dbReference type="EMBL" id="KKR83178.1"/>
    </source>
</evidence>
<evidence type="ECO:0000313" key="2">
    <source>
        <dbReference type="Proteomes" id="UP000034601"/>
    </source>
</evidence>
<evidence type="ECO:0008006" key="3">
    <source>
        <dbReference type="Google" id="ProtNLM"/>
    </source>
</evidence>